<name>A0ABV8U651_9PROT</name>
<dbReference type="RefSeq" id="WP_197421215.1">
    <property type="nucleotide sequence ID" value="NZ_JBHSCR010000001.1"/>
</dbReference>
<dbReference type="Proteomes" id="UP001595776">
    <property type="component" value="Unassembled WGS sequence"/>
</dbReference>
<evidence type="ECO:0000313" key="2">
    <source>
        <dbReference type="EMBL" id="MFC4346319.1"/>
    </source>
</evidence>
<keyword evidence="1" id="KW-0732">Signal</keyword>
<gene>
    <name evidence="2" type="ORF">ACFO5Q_00490</name>
</gene>
<feature type="signal peptide" evidence="1">
    <location>
        <begin position="1"/>
        <end position="19"/>
    </location>
</feature>
<accession>A0ABV8U651</accession>
<organism evidence="2 3">
    <name type="scientific">Kordiimonas lipolytica</name>
    <dbReference type="NCBI Taxonomy" id="1662421"/>
    <lineage>
        <taxon>Bacteria</taxon>
        <taxon>Pseudomonadati</taxon>
        <taxon>Pseudomonadota</taxon>
        <taxon>Alphaproteobacteria</taxon>
        <taxon>Kordiimonadales</taxon>
        <taxon>Kordiimonadaceae</taxon>
        <taxon>Kordiimonas</taxon>
    </lineage>
</organism>
<sequence length="144" mass="17056">MMTVACVLLLVVSGISAMAADKPLTRDQAWDCISFGDDILRAQKRMDDYARMQRHAKKRYNETTNRNYQRELAREHDRYQSRYNSNVEDYNENLLPRYNKRCVGQTLLVSDYEAVCNTRARMDNPFCKSFGDLRREVMRKKGWK</sequence>
<evidence type="ECO:0000313" key="3">
    <source>
        <dbReference type="Proteomes" id="UP001595776"/>
    </source>
</evidence>
<reference evidence="3" key="1">
    <citation type="journal article" date="2019" name="Int. J. Syst. Evol. Microbiol.">
        <title>The Global Catalogue of Microorganisms (GCM) 10K type strain sequencing project: providing services to taxonomists for standard genome sequencing and annotation.</title>
        <authorList>
            <consortium name="The Broad Institute Genomics Platform"/>
            <consortium name="The Broad Institute Genome Sequencing Center for Infectious Disease"/>
            <person name="Wu L."/>
            <person name="Ma J."/>
        </authorList>
    </citation>
    <scope>NUCLEOTIDE SEQUENCE [LARGE SCALE GENOMIC DNA]</scope>
    <source>
        <strain evidence="3">CGMCC 1.15304</strain>
    </source>
</reference>
<keyword evidence="3" id="KW-1185">Reference proteome</keyword>
<feature type="chain" id="PRO_5045456236" description="Lysozyme inhibitor LprI N-terminal domain-containing protein" evidence="1">
    <location>
        <begin position="20"/>
        <end position="144"/>
    </location>
</feature>
<protein>
    <recommendedName>
        <fullName evidence="4">Lysozyme inhibitor LprI N-terminal domain-containing protein</fullName>
    </recommendedName>
</protein>
<proteinExistence type="predicted"/>
<evidence type="ECO:0008006" key="4">
    <source>
        <dbReference type="Google" id="ProtNLM"/>
    </source>
</evidence>
<comment type="caution">
    <text evidence="2">The sequence shown here is derived from an EMBL/GenBank/DDBJ whole genome shotgun (WGS) entry which is preliminary data.</text>
</comment>
<dbReference type="EMBL" id="JBHSCR010000001">
    <property type="protein sequence ID" value="MFC4346319.1"/>
    <property type="molecule type" value="Genomic_DNA"/>
</dbReference>
<evidence type="ECO:0000256" key="1">
    <source>
        <dbReference type="SAM" id="SignalP"/>
    </source>
</evidence>